<evidence type="ECO:0000256" key="11">
    <source>
        <dbReference type="ARBA" id="ARBA00048781"/>
    </source>
</evidence>
<dbReference type="OrthoDB" id="164951at2"/>
<keyword evidence="7" id="KW-0546">Nucleotide metabolism</keyword>
<dbReference type="GO" id="GO:0103023">
    <property type="term" value="F:ITPase activity"/>
    <property type="evidence" value="ECO:0007669"/>
    <property type="project" value="UniProtKB-EC"/>
</dbReference>
<dbReference type="PANTHER" id="PTHR34699:SF2">
    <property type="entry name" value="NON-CANONICAL PURINE NTP PHOSPHATASE_PRRC1 DOMAIN-CONTAINING PROTEIN"/>
    <property type="match status" value="1"/>
</dbReference>
<evidence type="ECO:0000256" key="6">
    <source>
        <dbReference type="ARBA" id="ARBA00022842"/>
    </source>
</evidence>
<dbReference type="Gene3D" id="3.90.950.10">
    <property type="match status" value="1"/>
</dbReference>
<dbReference type="PANTHER" id="PTHR34699">
    <property type="match status" value="1"/>
</dbReference>
<evidence type="ECO:0000256" key="1">
    <source>
        <dbReference type="ARBA" id="ARBA00001936"/>
    </source>
</evidence>
<dbReference type="InterPro" id="IPR026533">
    <property type="entry name" value="NTPase/PRRC1"/>
</dbReference>
<keyword evidence="14" id="KW-1185">Reference proteome</keyword>
<dbReference type="GO" id="GO:0000166">
    <property type="term" value="F:nucleotide binding"/>
    <property type="evidence" value="ECO:0007669"/>
    <property type="project" value="UniProtKB-KW"/>
</dbReference>
<comment type="catalytic activity">
    <reaction evidence="10">
        <text>ITP + H2O = IDP + phosphate + H(+)</text>
        <dbReference type="Rhea" id="RHEA:28330"/>
        <dbReference type="ChEBI" id="CHEBI:15377"/>
        <dbReference type="ChEBI" id="CHEBI:15378"/>
        <dbReference type="ChEBI" id="CHEBI:43474"/>
        <dbReference type="ChEBI" id="CHEBI:58280"/>
        <dbReference type="ChEBI" id="CHEBI:61402"/>
        <dbReference type="EC" id="3.6.1.73"/>
    </reaction>
</comment>
<evidence type="ECO:0000259" key="12">
    <source>
        <dbReference type="Pfam" id="PF01931"/>
    </source>
</evidence>
<dbReference type="NCBIfam" id="NF002850">
    <property type="entry name" value="PRK03114.1"/>
    <property type="match status" value="1"/>
</dbReference>
<evidence type="ECO:0000256" key="5">
    <source>
        <dbReference type="ARBA" id="ARBA00022801"/>
    </source>
</evidence>
<evidence type="ECO:0000256" key="3">
    <source>
        <dbReference type="ARBA" id="ARBA00022723"/>
    </source>
</evidence>
<keyword evidence="4" id="KW-0547">Nucleotide-binding</keyword>
<gene>
    <name evidence="13" type="ORF">DFR59_103391</name>
</gene>
<protein>
    <recommendedName>
        <fullName evidence="9">inosine/xanthosine triphosphatase</fullName>
        <ecNumber evidence="9">3.6.1.73</ecNumber>
    </recommendedName>
</protein>
<keyword evidence="6" id="KW-0460">Magnesium</keyword>
<dbReference type="Pfam" id="PF01931">
    <property type="entry name" value="NTPase_I-T"/>
    <property type="match status" value="1"/>
</dbReference>
<comment type="caution">
    <text evidence="13">The sequence shown here is derived from an EMBL/GenBank/DDBJ whole genome shotgun (WGS) entry which is preliminary data.</text>
</comment>
<dbReference type="EMBL" id="QQAY01000003">
    <property type="protein sequence ID" value="RDI44319.1"/>
    <property type="molecule type" value="Genomic_DNA"/>
</dbReference>
<evidence type="ECO:0000256" key="4">
    <source>
        <dbReference type="ARBA" id="ARBA00022741"/>
    </source>
</evidence>
<comment type="cofactor">
    <cofactor evidence="2">
        <name>Mg(2+)</name>
        <dbReference type="ChEBI" id="CHEBI:18420"/>
    </cofactor>
</comment>
<dbReference type="InterPro" id="IPR050299">
    <property type="entry name" value="YjjX_NTPase"/>
</dbReference>
<evidence type="ECO:0000313" key="13">
    <source>
        <dbReference type="EMBL" id="RDI44319.1"/>
    </source>
</evidence>
<name>A0A370GM03_9BACI</name>
<evidence type="ECO:0000256" key="10">
    <source>
        <dbReference type="ARBA" id="ARBA00048174"/>
    </source>
</evidence>
<keyword evidence="8" id="KW-0464">Manganese</keyword>
<dbReference type="InterPro" id="IPR029001">
    <property type="entry name" value="ITPase-like_fam"/>
</dbReference>
<dbReference type="GO" id="GO:0046872">
    <property type="term" value="F:metal ion binding"/>
    <property type="evidence" value="ECO:0007669"/>
    <property type="project" value="UniProtKB-KW"/>
</dbReference>
<comment type="catalytic activity">
    <reaction evidence="11">
        <text>XTP + H2O = XDP + phosphate + H(+)</text>
        <dbReference type="Rhea" id="RHEA:28406"/>
        <dbReference type="ChEBI" id="CHEBI:15377"/>
        <dbReference type="ChEBI" id="CHEBI:15378"/>
        <dbReference type="ChEBI" id="CHEBI:43474"/>
        <dbReference type="ChEBI" id="CHEBI:59884"/>
        <dbReference type="ChEBI" id="CHEBI:61314"/>
        <dbReference type="EC" id="3.6.1.73"/>
    </reaction>
</comment>
<dbReference type="GO" id="GO:0009117">
    <property type="term" value="P:nucleotide metabolic process"/>
    <property type="evidence" value="ECO:0007669"/>
    <property type="project" value="UniProtKB-KW"/>
</dbReference>
<keyword evidence="3" id="KW-0479">Metal-binding</keyword>
<evidence type="ECO:0000313" key="14">
    <source>
        <dbReference type="Proteomes" id="UP000255326"/>
    </source>
</evidence>
<evidence type="ECO:0000256" key="7">
    <source>
        <dbReference type="ARBA" id="ARBA00023080"/>
    </source>
</evidence>
<sequence length="172" mass="18281">MKAAIGSKNPAKVNAVKNIVSNEFENIEVVSIDAPSGVSSQPFSDKETIEGAINRAEFSRKVAGADIGIGLEGGVVETENGLFLCNWGALSFGNEKPIVAGGARILLPNEISEKLRGGLELGPVMDQFCQMKDVGKGNGAVGIFSGGLVNRDEMFEHILKLLVGQYLYHMKS</sequence>
<dbReference type="SUPFAM" id="SSF52972">
    <property type="entry name" value="ITPase-like"/>
    <property type="match status" value="1"/>
</dbReference>
<proteinExistence type="predicted"/>
<keyword evidence="5" id="KW-0378">Hydrolase</keyword>
<dbReference type="EC" id="3.6.1.73" evidence="9"/>
<dbReference type="AlphaFoldDB" id="A0A370GM03"/>
<organism evidence="13 14">
    <name type="scientific">Falsibacillus pallidus</name>
    <dbReference type="NCBI Taxonomy" id="493781"/>
    <lineage>
        <taxon>Bacteria</taxon>
        <taxon>Bacillati</taxon>
        <taxon>Bacillota</taxon>
        <taxon>Bacilli</taxon>
        <taxon>Bacillales</taxon>
        <taxon>Bacillaceae</taxon>
        <taxon>Falsibacillus</taxon>
    </lineage>
</organism>
<comment type="cofactor">
    <cofactor evidence="1">
        <name>Mn(2+)</name>
        <dbReference type="ChEBI" id="CHEBI:29035"/>
    </cofactor>
</comment>
<feature type="domain" description="Non-canonical purine NTP phosphatase/PRRC1" evidence="12">
    <location>
        <begin position="6"/>
        <end position="159"/>
    </location>
</feature>
<accession>A0A370GM03</accession>
<evidence type="ECO:0000256" key="9">
    <source>
        <dbReference type="ARBA" id="ARBA00038901"/>
    </source>
</evidence>
<evidence type="ECO:0000256" key="2">
    <source>
        <dbReference type="ARBA" id="ARBA00001946"/>
    </source>
</evidence>
<dbReference type="RefSeq" id="WP_114745186.1">
    <property type="nucleotide sequence ID" value="NZ_QQAY01000003.1"/>
</dbReference>
<evidence type="ECO:0000256" key="8">
    <source>
        <dbReference type="ARBA" id="ARBA00023211"/>
    </source>
</evidence>
<reference evidence="13 14" key="1">
    <citation type="submission" date="2018-07" db="EMBL/GenBank/DDBJ databases">
        <title>Genomic Encyclopedia of Type Strains, Phase IV (KMG-IV): sequencing the most valuable type-strain genomes for metagenomic binning, comparative biology and taxonomic classification.</title>
        <authorList>
            <person name="Goeker M."/>
        </authorList>
    </citation>
    <scope>NUCLEOTIDE SEQUENCE [LARGE SCALE GENOMIC DNA]</scope>
    <source>
        <strain evidence="13 14">DSM 25281</strain>
    </source>
</reference>
<dbReference type="Proteomes" id="UP000255326">
    <property type="component" value="Unassembled WGS sequence"/>
</dbReference>